<accession>A0A4Z1SZW6</accession>
<evidence type="ECO:0000259" key="4">
    <source>
        <dbReference type="PROSITE" id="PS50222"/>
    </source>
</evidence>
<evidence type="ECO:0000256" key="3">
    <source>
        <dbReference type="ARBA" id="ARBA00022837"/>
    </source>
</evidence>
<comment type="caution">
    <text evidence="5">The sequence shown here is derived from an EMBL/GenBank/DDBJ whole genome shotgun (WGS) entry which is preliminary data.</text>
</comment>
<evidence type="ECO:0000256" key="1">
    <source>
        <dbReference type="ARBA" id="ARBA00022723"/>
    </source>
</evidence>
<feature type="domain" description="EF-hand" evidence="4">
    <location>
        <begin position="1"/>
        <end position="32"/>
    </location>
</feature>
<evidence type="ECO:0000313" key="5">
    <source>
        <dbReference type="EMBL" id="TNJ30285.1"/>
    </source>
</evidence>
<evidence type="ECO:0000256" key="2">
    <source>
        <dbReference type="ARBA" id="ARBA00022737"/>
    </source>
</evidence>
<gene>
    <name evidence="5" type="ORF">GMRT_14177</name>
</gene>
<protein>
    <submittedName>
        <fullName evidence="5">Calmodulin</fullName>
    </submittedName>
</protein>
<feature type="domain" description="EF-hand" evidence="4">
    <location>
        <begin position="77"/>
        <end position="104"/>
    </location>
</feature>
<dbReference type="InterPro" id="IPR002048">
    <property type="entry name" value="EF_hand_dom"/>
</dbReference>
<sequence>MAAALFKEYDRNNDGSLSLEEMRQALEGLGCFVTTKRLCALIALVDANSDGTLQLAEFEHLVYIIQHADLAREESVLFYAIDTDHSGTIDGTELREILERTGFKCSEGRIERFVDEACHGALTADTFTTFVRALRRAVARRAPPLTSGT</sequence>
<dbReference type="SMART" id="SM00054">
    <property type="entry name" value="EFh"/>
    <property type="match status" value="3"/>
</dbReference>
<dbReference type="InterPro" id="IPR039647">
    <property type="entry name" value="EF_hand_pair_protein_CML-like"/>
</dbReference>
<dbReference type="PROSITE" id="PS00018">
    <property type="entry name" value="EF_HAND_1"/>
    <property type="match status" value="3"/>
</dbReference>
<dbReference type="Pfam" id="PF13202">
    <property type="entry name" value="EF-hand_5"/>
    <property type="match status" value="1"/>
</dbReference>
<reference evidence="5 6" key="1">
    <citation type="submission" date="2019-05" db="EMBL/GenBank/DDBJ databases">
        <title>The compact genome of Giardia muris reveals important steps in the evolution of intestinal protozoan parasites.</title>
        <authorList>
            <person name="Xu F."/>
            <person name="Jimenez-Gonzalez A."/>
            <person name="Einarsson E."/>
            <person name="Astvaldsson A."/>
            <person name="Peirasmaki D."/>
            <person name="Eckmann L."/>
            <person name="Andersson J.O."/>
            <person name="Svard S.G."/>
            <person name="Jerlstrom-Hultqvist J."/>
        </authorList>
    </citation>
    <scope>NUCLEOTIDE SEQUENCE [LARGE SCALE GENOMIC DNA]</scope>
    <source>
        <strain evidence="5 6">Roberts-Thomson</strain>
    </source>
</reference>
<evidence type="ECO:0000313" key="6">
    <source>
        <dbReference type="Proteomes" id="UP000315496"/>
    </source>
</evidence>
<keyword evidence="3" id="KW-0106">Calcium</keyword>
<dbReference type="Pfam" id="PF13499">
    <property type="entry name" value="EF-hand_7"/>
    <property type="match status" value="1"/>
</dbReference>
<dbReference type="SUPFAM" id="SSF47473">
    <property type="entry name" value="EF-hand"/>
    <property type="match status" value="1"/>
</dbReference>
<keyword evidence="6" id="KW-1185">Reference proteome</keyword>
<dbReference type="InterPro" id="IPR011992">
    <property type="entry name" value="EF-hand-dom_pair"/>
</dbReference>
<dbReference type="PROSITE" id="PS50222">
    <property type="entry name" value="EF_HAND_2"/>
    <property type="match status" value="3"/>
</dbReference>
<organism evidence="5 6">
    <name type="scientific">Giardia muris</name>
    <dbReference type="NCBI Taxonomy" id="5742"/>
    <lineage>
        <taxon>Eukaryota</taxon>
        <taxon>Metamonada</taxon>
        <taxon>Diplomonadida</taxon>
        <taxon>Hexamitidae</taxon>
        <taxon>Giardiinae</taxon>
        <taxon>Giardia</taxon>
    </lineage>
</organism>
<name>A0A4Z1SZW6_GIAMU</name>
<dbReference type="CDD" id="cd00051">
    <property type="entry name" value="EFh"/>
    <property type="match status" value="1"/>
</dbReference>
<feature type="domain" description="EF-hand" evidence="4">
    <location>
        <begin position="33"/>
        <end position="68"/>
    </location>
</feature>
<dbReference type="OrthoDB" id="26525at2759"/>
<proteinExistence type="predicted"/>
<dbReference type="AlphaFoldDB" id="A0A4Z1SZW6"/>
<dbReference type="PANTHER" id="PTHR10891">
    <property type="entry name" value="EF-HAND CALCIUM-BINDING DOMAIN CONTAINING PROTEIN"/>
    <property type="match status" value="1"/>
</dbReference>
<dbReference type="InterPro" id="IPR018247">
    <property type="entry name" value="EF_Hand_1_Ca_BS"/>
</dbReference>
<dbReference type="Proteomes" id="UP000315496">
    <property type="component" value="Chromosome 1"/>
</dbReference>
<keyword evidence="1" id="KW-0479">Metal-binding</keyword>
<dbReference type="VEuPathDB" id="GiardiaDB:GMRT_14177"/>
<dbReference type="EMBL" id="VDLU01000001">
    <property type="protein sequence ID" value="TNJ30285.1"/>
    <property type="molecule type" value="Genomic_DNA"/>
</dbReference>
<dbReference type="Gene3D" id="1.10.238.10">
    <property type="entry name" value="EF-hand"/>
    <property type="match status" value="1"/>
</dbReference>
<keyword evidence="2" id="KW-0677">Repeat</keyword>
<dbReference type="GO" id="GO:0005509">
    <property type="term" value="F:calcium ion binding"/>
    <property type="evidence" value="ECO:0007669"/>
    <property type="project" value="InterPro"/>
</dbReference>